<feature type="transmembrane region" description="Helical" evidence="1">
    <location>
        <begin position="16"/>
        <end position="33"/>
    </location>
</feature>
<reference evidence="3" key="1">
    <citation type="submission" date="2015-10" db="EMBL/GenBank/DDBJ databases">
        <title>Analysis of five complete genome sequences for members of the class Peribacteria in the recently recognized Peregrinibacteria bacterial phylum.</title>
        <authorList>
            <person name="Anantharaman K."/>
            <person name="Brown C.T."/>
            <person name="Burstein D."/>
            <person name="Castelle C.J."/>
            <person name="Probst A.J."/>
            <person name="Thomas B.C."/>
            <person name="Williams K.H."/>
            <person name="Banfield J.F."/>
        </authorList>
    </citation>
    <scope>NUCLEOTIDE SEQUENCE [LARGE SCALE GENOMIC DNA]</scope>
</reference>
<accession>A0A0S1SIR8</accession>
<organism evidence="2 3">
    <name type="scientific">Candidatus Peribacter riflensis</name>
    <dbReference type="NCBI Taxonomy" id="1735162"/>
    <lineage>
        <taxon>Bacteria</taxon>
        <taxon>Candidatus Peregrinibacteriota</taxon>
        <taxon>Candidatus Peribacteria</taxon>
        <taxon>Candidatus Peribacterales</taxon>
        <taxon>Candidatus Peribacteraceae</taxon>
        <taxon>Candidatus Peribacter</taxon>
    </lineage>
</organism>
<evidence type="ECO:0000313" key="2">
    <source>
        <dbReference type="EMBL" id="ALM12798.1"/>
    </source>
</evidence>
<accession>A0A0S1SI38</accession>
<dbReference type="STRING" id="1735162.PeribacterB2_0095"/>
<dbReference type="AlphaFoldDB" id="A0A0S1SQL4"/>
<accession>A0A0S1SVE1</accession>
<dbReference type="EMBL" id="CP013065">
    <property type="protein sequence ID" value="ALM12798.1"/>
    <property type="molecule type" value="Genomic_DNA"/>
</dbReference>
<gene>
    <name evidence="2" type="ORF">PeribacterD1_0095</name>
</gene>
<keyword evidence="1" id="KW-1133">Transmembrane helix</keyword>
<protein>
    <submittedName>
        <fullName evidence="2">Uncharacterized protein</fullName>
    </submittedName>
</protein>
<feature type="transmembrane region" description="Helical" evidence="1">
    <location>
        <begin position="39"/>
        <end position="60"/>
    </location>
</feature>
<proteinExistence type="predicted"/>
<accession>A0A0S1SMY0</accession>
<dbReference type="Proteomes" id="UP000069135">
    <property type="component" value="Chromosome"/>
</dbReference>
<evidence type="ECO:0000256" key="1">
    <source>
        <dbReference type="SAM" id="Phobius"/>
    </source>
</evidence>
<reference evidence="2 3" key="2">
    <citation type="journal article" date="2016" name="PeerJ">
        <title>Analysis of five complete genome sequences for members of the class Peribacteria in the recently recognized Peregrinibacteria bacterial phylum.</title>
        <authorList>
            <person name="Anantharaman K."/>
            <person name="Brown C.T."/>
            <person name="Burstein D."/>
            <person name="Castelle C.J."/>
            <person name="Probst A.J."/>
            <person name="Thomas B.C."/>
            <person name="Williams K.H."/>
            <person name="Banfield J.F."/>
        </authorList>
    </citation>
    <scope>NUCLEOTIDE SEQUENCE [LARGE SCALE GENOMIC DNA]</scope>
    <source>
        <strain evidence="2">RIFOXYD1_FULL_PER-ii_59_16</strain>
    </source>
</reference>
<evidence type="ECO:0000313" key="3">
    <source>
        <dbReference type="Proteomes" id="UP000069135"/>
    </source>
</evidence>
<keyword evidence="1" id="KW-0472">Membrane</keyword>
<feature type="transmembrane region" description="Helical" evidence="1">
    <location>
        <begin position="67"/>
        <end position="85"/>
    </location>
</feature>
<sequence>MIPNVTRTVGNRRRSAVFGGFLGFGLALLALTLPFEHPILLWVLFWIPLLSVIVGALLGWRGRLPPFRFVLSFALFTLLIGLTVFSHKAKQQYLQLQREKIAENLMPHYAISIEKKQLYNGGDGFDNEPMLSITFEDETPFEGIAQFYDRELSSTGWKKVWPSSGMRWRRDWYEIGLGNIASNGQKKLYSSTMFFYGSWIDDILYAYRIE</sequence>
<accession>A0A0S1SQL4</accession>
<keyword evidence="1" id="KW-0812">Transmembrane</keyword>
<name>A0A0S1SQL4_9BACT</name>
<dbReference type="KEGG" id="prf:PeribacterA2_0095"/>